<accession>A0A0N8VMJ9</accession>
<dbReference type="PROSITE" id="PS51257">
    <property type="entry name" value="PROKAR_LIPOPROTEIN"/>
    <property type="match status" value="1"/>
</dbReference>
<dbReference type="PATRIC" id="fig|362413.3.peg.1189"/>
<name>A0A0N8VMJ9_9FLAO</name>
<gene>
    <name evidence="1" type="ORF">RC62_1214</name>
</gene>
<organism evidence="1 2">
    <name type="scientific">Flavobacterium aquidurense</name>
    <dbReference type="NCBI Taxonomy" id="362413"/>
    <lineage>
        <taxon>Bacteria</taxon>
        <taxon>Pseudomonadati</taxon>
        <taxon>Bacteroidota</taxon>
        <taxon>Flavobacteriia</taxon>
        <taxon>Flavobacteriales</taxon>
        <taxon>Flavobacteriaceae</taxon>
        <taxon>Flavobacterium</taxon>
    </lineage>
</organism>
<reference evidence="1 2" key="1">
    <citation type="submission" date="2014-09" db="EMBL/GenBank/DDBJ databases">
        <title>Genome sequence of Flavobacterium aquidurense RC62.</title>
        <authorList>
            <person name="Kim J.F."/>
            <person name="Kwak M.-J."/>
        </authorList>
    </citation>
    <scope>NUCLEOTIDE SEQUENCE [LARGE SCALE GENOMIC DNA]</scope>
    <source>
        <strain evidence="1 2">RC62</strain>
    </source>
</reference>
<sequence length="170" mass="19980">MNNKRIKSLTCFSTIIFLILVSCKKEKKIVERSDNYKISFVFPDTVFINELYNGKINYKNSLDTITTSFDDIKKNRYIYYSYIKNKSINYDDSLKKIIRDTFGARNNKLIPLYNIKFDKLGLNYIDGFITDEVMIDNGAKNAKGESMTRIITNEFRVTKKVFVIKNRTKK</sequence>
<proteinExistence type="predicted"/>
<dbReference type="Proteomes" id="UP000050443">
    <property type="component" value="Unassembled WGS sequence"/>
</dbReference>
<dbReference type="EMBL" id="JRLF01000012">
    <property type="protein sequence ID" value="KQB39532.1"/>
    <property type="molecule type" value="Genomic_DNA"/>
</dbReference>
<protein>
    <recommendedName>
        <fullName evidence="3">Lipoprotein</fullName>
    </recommendedName>
</protein>
<comment type="caution">
    <text evidence="1">The sequence shown here is derived from an EMBL/GenBank/DDBJ whole genome shotgun (WGS) entry which is preliminary data.</text>
</comment>
<dbReference type="GeneID" id="29645993"/>
<dbReference type="STRING" id="362413.RC62_1214"/>
<evidence type="ECO:0000313" key="1">
    <source>
        <dbReference type="EMBL" id="KQB39532.1"/>
    </source>
</evidence>
<dbReference type="AlphaFoldDB" id="A0A0N8VMJ9"/>
<evidence type="ECO:0008006" key="3">
    <source>
        <dbReference type="Google" id="ProtNLM"/>
    </source>
</evidence>
<evidence type="ECO:0000313" key="2">
    <source>
        <dbReference type="Proteomes" id="UP000050443"/>
    </source>
</evidence>